<dbReference type="FunFam" id="1.10.10.10:FF:000141">
    <property type="entry name" value="vacuolar protein-sorting-associated protein 25"/>
    <property type="match status" value="1"/>
</dbReference>
<dbReference type="InterPro" id="IPR036388">
    <property type="entry name" value="WH-like_DNA-bd_sf"/>
</dbReference>
<evidence type="ECO:0000256" key="1">
    <source>
        <dbReference type="ARBA" id="ARBA00004496"/>
    </source>
</evidence>
<dbReference type="InterPro" id="IPR008570">
    <property type="entry name" value="ESCRT-II_cplx_Vps25-sub"/>
</dbReference>
<evidence type="ECO:0000256" key="6">
    <source>
        <dbReference type="ARBA" id="ARBA00022927"/>
    </source>
</evidence>
<dbReference type="InterPro" id="IPR014041">
    <property type="entry name" value="ESCRT-II_cplx_Vps25-sub_N"/>
</dbReference>
<keyword evidence="6" id="KW-0653">Protein transport</keyword>
<evidence type="ECO:0000256" key="4">
    <source>
        <dbReference type="ARBA" id="ARBA00022448"/>
    </source>
</evidence>
<dbReference type="Gene3D" id="1.10.10.570">
    <property type="entry name" value="Winged helix' DNA-binding domain. Chain C. Domain 1"/>
    <property type="match status" value="1"/>
</dbReference>
<keyword evidence="5" id="KW-0963">Cytoplasm</keyword>
<accession>A0AAN6IQV3</accession>
<gene>
    <name evidence="8" type="ORF">HRR80_008728</name>
</gene>
<dbReference type="GO" id="GO:0016236">
    <property type="term" value="P:macroautophagy"/>
    <property type="evidence" value="ECO:0007669"/>
    <property type="project" value="UniProtKB-ARBA"/>
</dbReference>
<comment type="similarity">
    <text evidence="2">Belongs to the VPS25 family.</text>
</comment>
<comment type="subcellular location">
    <subcellularLocation>
        <location evidence="1">Cytoplasm</location>
    </subcellularLocation>
</comment>
<evidence type="ECO:0000256" key="5">
    <source>
        <dbReference type="ARBA" id="ARBA00022490"/>
    </source>
</evidence>
<name>A0AAN6IQV3_EXODE</name>
<organism evidence="8 9">
    <name type="scientific">Exophiala dermatitidis</name>
    <name type="common">Black yeast-like fungus</name>
    <name type="synonym">Wangiella dermatitidis</name>
    <dbReference type="NCBI Taxonomy" id="5970"/>
    <lineage>
        <taxon>Eukaryota</taxon>
        <taxon>Fungi</taxon>
        <taxon>Dikarya</taxon>
        <taxon>Ascomycota</taxon>
        <taxon>Pezizomycotina</taxon>
        <taxon>Eurotiomycetes</taxon>
        <taxon>Chaetothyriomycetidae</taxon>
        <taxon>Chaetothyriales</taxon>
        <taxon>Herpotrichiellaceae</taxon>
        <taxon>Exophiala</taxon>
    </lineage>
</organism>
<dbReference type="SUPFAM" id="SSF46785">
    <property type="entry name" value="Winged helix' DNA-binding domain"/>
    <property type="match status" value="2"/>
</dbReference>
<dbReference type="PANTHER" id="PTHR13149">
    <property type="entry name" value="VACUOLAR PROTEIN SORTING-ASSOCIATED PROTEIN VPS25"/>
    <property type="match status" value="1"/>
</dbReference>
<dbReference type="GO" id="GO:0000814">
    <property type="term" value="C:ESCRT II complex"/>
    <property type="evidence" value="ECO:0007669"/>
    <property type="project" value="InterPro"/>
</dbReference>
<dbReference type="PANTHER" id="PTHR13149:SF0">
    <property type="entry name" value="VACUOLAR PROTEIN-SORTING-ASSOCIATED PROTEIN 25"/>
    <property type="match status" value="1"/>
</dbReference>
<dbReference type="FunFam" id="1.10.10.570:FF:000003">
    <property type="entry name" value="Vacuolar protein-sorting-associated protein 25"/>
    <property type="match status" value="1"/>
</dbReference>
<evidence type="ECO:0000256" key="3">
    <source>
        <dbReference type="ARBA" id="ARBA00017934"/>
    </source>
</evidence>
<evidence type="ECO:0000256" key="7">
    <source>
        <dbReference type="ARBA" id="ARBA00030094"/>
    </source>
</evidence>
<reference evidence="8" key="1">
    <citation type="submission" date="2023-01" db="EMBL/GenBank/DDBJ databases">
        <title>Exophiala dermititidis isolated from Cystic Fibrosis Patient.</title>
        <authorList>
            <person name="Kurbessoian T."/>
            <person name="Crocker A."/>
            <person name="Murante D."/>
            <person name="Hogan D.A."/>
            <person name="Stajich J.E."/>
        </authorList>
    </citation>
    <scope>NUCLEOTIDE SEQUENCE</scope>
    <source>
        <strain evidence="8">Ex8</strain>
    </source>
</reference>
<dbReference type="Pfam" id="PF05871">
    <property type="entry name" value="ESCRT-II"/>
    <property type="match status" value="1"/>
</dbReference>
<dbReference type="GO" id="GO:0005198">
    <property type="term" value="F:structural molecule activity"/>
    <property type="evidence" value="ECO:0007669"/>
    <property type="project" value="TreeGrafter"/>
</dbReference>
<protein>
    <recommendedName>
        <fullName evidence="3">Vacuolar protein-sorting-associated protein 25</fullName>
    </recommendedName>
    <alternativeName>
        <fullName evidence="7">ESCRT-II complex subunit VPS25</fullName>
    </alternativeName>
</protein>
<dbReference type="AlphaFoldDB" id="A0AAN6IQV3"/>
<comment type="caution">
    <text evidence="8">The sequence shown here is derived from an EMBL/GenBank/DDBJ whole genome shotgun (WGS) entry which is preliminary data.</text>
</comment>
<dbReference type="GO" id="GO:0042803">
    <property type="term" value="F:protein homodimerization activity"/>
    <property type="evidence" value="ECO:0007669"/>
    <property type="project" value="TreeGrafter"/>
</dbReference>
<dbReference type="Gene3D" id="1.10.10.10">
    <property type="entry name" value="Winged helix-like DNA-binding domain superfamily/Winged helix DNA-binding domain"/>
    <property type="match status" value="1"/>
</dbReference>
<evidence type="ECO:0000313" key="9">
    <source>
        <dbReference type="Proteomes" id="UP001161757"/>
    </source>
</evidence>
<dbReference type="Proteomes" id="UP001161757">
    <property type="component" value="Unassembled WGS sequence"/>
</dbReference>
<keyword evidence="4" id="KW-0813">Transport</keyword>
<evidence type="ECO:0000256" key="2">
    <source>
        <dbReference type="ARBA" id="ARBA00009674"/>
    </source>
</evidence>
<dbReference type="InterPro" id="IPR036390">
    <property type="entry name" value="WH_DNA-bd_sf"/>
</dbReference>
<proteinExistence type="inferred from homology"/>
<evidence type="ECO:0000313" key="8">
    <source>
        <dbReference type="EMBL" id="KAJ8987167.1"/>
    </source>
</evidence>
<dbReference type="EMBL" id="JAJGCB010000027">
    <property type="protein sequence ID" value="KAJ8987167.1"/>
    <property type="molecule type" value="Genomic_DNA"/>
</dbReference>
<dbReference type="GO" id="GO:0043328">
    <property type="term" value="P:protein transport to vacuole involved in ubiquitin-dependent protein catabolic process via the multivesicular body sorting pathway"/>
    <property type="evidence" value="ECO:0007669"/>
    <property type="project" value="TreeGrafter"/>
</dbReference>
<sequence length="188" mass="21747">MDSTGQKQETGSDFVFPKSYNFPPFFSPQPTALTREAQLKKWSILVQRYCRHHRIFQLTIIDALDTPLFNNTTLKKRLSLKDAKAVIDYMASKEGEERAEWLSPEKASAWIWWRKPEEWATLIAGWVDETGQKGTVLTLYELVQGETTEKQEFYGMDMQVLRKSLQTLVKKGKAQVFGAEDQQGVKFF</sequence>